<accession>A0A9P4U0D4</accession>
<evidence type="ECO:0000313" key="8">
    <source>
        <dbReference type="Proteomes" id="UP000800235"/>
    </source>
</evidence>
<dbReference type="PANTHER" id="PTHR37278:SF1">
    <property type="entry name" value="AUTOPHAGY-RELATED PROTEIN 33-RELATED"/>
    <property type="match status" value="1"/>
</dbReference>
<dbReference type="GO" id="GO:0005741">
    <property type="term" value="C:mitochondrial outer membrane"/>
    <property type="evidence" value="ECO:0007669"/>
    <property type="project" value="TreeGrafter"/>
</dbReference>
<dbReference type="GO" id="GO:0000422">
    <property type="term" value="P:autophagy of mitochondrion"/>
    <property type="evidence" value="ECO:0007669"/>
    <property type="project" value="TreeGrafter"/>
</dbReference>
<dbReference type="Proteomes" id="UP000800235">
    <property type="component" value="Unassembled WGS sequence"/>
</dbReference>
<name>A0A9P4U0D4_9PEZI</name>
<keyword evidence="8" id="KW-1185">Reference proteome</keyword>
<keyword evidence="4 6" id="KW-0472">Membrane</keyword>
<proteinExistence type="inferred from homology"/>
<evidence type="ECO:0000256" key="3">
    <source>
        <dbReference type="ARBA" id="ARBA00022989"/>
    </source>
</evidence>
<evidence type="ECO:0000256" key="6">
    <source>
        <dbReference type="SAM" id="Phobius"/>
    </source>
</evidence>
<gene>
    <name evidence="7" type="ORF">EJ08DRAFT_648737</name>
</gene>
<comment type="subcellular location">
    <subcellularLocation>
        <location evidence="1">Membrane</location>
        <topology evidence="1">Multi-pass membrane protein</topology>
    </subcellularLocation>
</comment>
<evidence type="ECO:0000256" key="1">
    <source>
        <dbReference type="ARBA" id="ARBA00004141"/>
    </source>
</evidence>
<evidence type="ECO:0000256" key="2">
    <source>
        <dbReference type="ARBA" id="ARBA00022692"/>
    </source>
</evidence>
<dbReference type="AlphaFoldDB" id="A0A9P4U0D4"/>
<dbReference type="GO" id="GO:0016236">
    <property type="term" value="P:macroautophagy"/>
    <property type="evidence" value="ECO:0007669"/>
    <property type="project" value="TreeGrafter"/>
</dbReference>
<reference evidence="7" key="1">
    <citation type="journal article" date="2020" name="Stud. Mycol.">
        <title>101 Dothideomycetes genomes: a test case for predicting lifestyles and emergence of pathogens.</title>
        <authorList>
            <person name="Haridas S."/>
            <person name="Albert R."/>
            <person name="Binder M."/>
            <person name="Bloem J."/>
            <person name="Labutti K."/>
            <person name="Salamov A."/>
            <person name="Andreopoulos B."/>
            <person name="Baker S."/>
            <person name="Barry K."/>
            <person name="Bills G."/>
            <person name="Bluhm B."/>
            <person name="Cannon C."/>
            <person name="Castanera R."/>
            <person name="Culley D."/>
            <person name="Daum C."/>
            <person name="Ezra D."/>
            <person name="Gonzalez J."/>
            <person name="Henrissat B."/>
            <person name="Kuo A."/>
            <person name="Liang C."/>
            <person name="Lipzen A."/>
            <person name="Lutzoni F."/>
            <person name="Magnuson J."/>
            <person name="Mondo S."/>
            <person name="Nolan M."/>
            <person name="Ohm R."/>
            <person name="Pangilinan J."/>
            <person name="Park H.-J."/>
            <person name="Ramirez L."/>
            <person name="Alfaro M."/>
            <person name="Sun H."/>
            <person name="Tritt A."/>
            <person name="Yoshinaga Y."/>
            <person name="Zwiers L.-H."/>
            <person name="Turgeon B."/>
            <person name="Goodwin S."/>
            <person name="Spatafora J."/>
            <person name="Crous P."/>
            <person name="Grigoriev I."/>
        </authorList>
    </citation>
    <scope>NUCLEOTIDE SEQUENCE</scope>
    <source>
        <strain evidence="7">CBS 130266</strain>
    </source>
</reference>
<organism evidence="7 8">
    <name type="scientific">Tothia fuscella</name>
    <dbReference type="NCBI Taxonomy" id="1048955"/>
    <lineage>
        <taxon>Eukaryota</taxon>
        <taxon>Fungi</taxon>
        <taxon>Dikarya</taxon>
        <taxon>Ascomycota</taxon>
        <taxon>Pezizomycotina</taxon>
        <taxon>Dothideomycetes</taxon>
        <taxon>Pleosporomycetidae</taxon>
        <taxon>Venturiales</taxon>
        <taxon>Cylindrosympodiaceae</taxon>
        <taxon>Tothia</taxon>
    </lineage>
</organism>
<dbReference type="EMBL" id="MU007030">
    <property type="protein sequence ID" value="KAF2431782.1"/>
    <property type="molecule type" value="Genomic_DNA"/>
</dbReference>
<dbReference type="InterPro" id="IPR051668">
    <property type="entry name" value="ATG33"/>
</dbReference>
<sequence length="178" mass="18677">MRLPLVSVAKFVGTISLGLATGVSYSLANLSLPSLLFLSTASSAAQTHTYLKAKAKRTQRILSGLSIGAFVFAYLFAPSRGKHPYLLWTSLVCSAGLIPGLNRFVRRVGGVVEEESMEESGVIVGGGVSGSDSGEEELVNGEMVRKGVERGRVVEGVRTGIWGLAFAMSVVGLWGDGA</sequence>
<feature type="transmembrane region" description="Helical" evidence="6">
    <location>
        <begin position="61"/>
        <end position="79"/>
    </location>
</feature>
<dbReference type="OrthoDB" id="5336366at2759"/>
<evidence type="ECO:0000256" key="5">
    <source>
        <dbReference type="ARBA" id="ARBA00038013"/>
    </source>
</evidence>
<feature type="transmembrane region" description="Helical" evidence="6">
    <location>
        <begin position="85"/>
        <end position="105"/>
    </location>
</feature>
<keyword evidence="3 6" id="KW-1133">Transmembrane helix</keyword>
<keyword evidence="2 6" id="KW-0812">Transmembrane</keyword>
<evidence type="ECO:0000313" key="7">
    <source>
        <dbReference type="EMBL" id="KAF2431782.1"/>
    </source>
</evidence>
<comment type="similarity">
    <text evidence="5">Belongs to the ATG33 family.</text>
</comment>
<dbReference type="PANTHER" id="PTHR37278">
    <property type="entry name" value="AUTOPHAGY-RELATED PROTEIN 33-RELATED"/>
    <property type="match status" value="1"/>
</dbReference>
<comment type="caution">
    <text evidence="7">The sequence shown here is derived from an EMBL/GenBank/DDBJ whole genome shotgun (WGS) entry which is preliminary data.</text>
</comment>
<protein>
    <submittedName>
        <fullName evidence="7">Uncharacterized protein</fullName>
    </submittedName>
</protein>
<evidence type="ECO:0000256" key="4">
    <source>
        <dbReference type="ARBA" id="ARBA00023136"/>
    </source>
</evidence>